<keyword evidence="2 5" id="KW-0812">Transmembrane</keyword>
<evidence type="ECO:0000256" key="2">
    <source>
        <dbReference type="ARBA" id="ARBA00022692"/>
    </source>
</evidence>
<gene>
    <name evidence="6" type="ORF">FED44_34740</name>
</gene>
<dbReference type="GO" id="GO:0016020">
    <property type="term" value="C:membrane"/>
    <property type="evidence" value="ECO:0007669"/>
    <property type="project" value="UniProtKB-SubCell"/>
</dbReference>
<feature type="transmembrane region" description="Helical" evidence="5">
    <location>
        <begin position="190"/>
        <end position="209"/>
    </location>
</feature>
<proteinExistence type="predicted"/>
<comment type="caution">
    <text evidence="6">The sequence shown here is derived from an EMBL/GenBank/DDBJ whole genome shotgun (WGS) entry which is preliminary data.</text>
</comment>
<dbReference type="AlphaFoldDB" id="A0A5R8YH63"/>
<dbReference type="InterPro" id="IPR000537">
    <property type="entry name" value="UbiA_prenyltransferase"/>
</dbReference>
<feature type="transmembrane region" description="Helical" evidence="5">
    <location>
        <begin position="20"/>
        <end position="36"/>
    </location>
</feature>
<keyword evidence="4 5" id="KW-0472">Membrane</keyword>
<protein>
    <submittedName>
        <fullName evidence="6">1,4-dihydroxy-2-naphthoate prenyltransferase</fullName>
    </submittedName>
</protein>
<evidence type="ECO:0000313" key="7">
    <source>
        <dbReference type="Proteomes" id="UP000309033"/>
    </source>
</evidence>
<dbReference type="Pfam" id="PF01040">
    <property type="entry name" value="UbiA"/>
    <property type="match status" value="1"/>
</dbReference>
<evidence type="ECO:0000256" key="1">
    <source>
        <dbReference type="ARBA" id="ARBA00004141"/>
    </source>
</evidence>
<keyword evidence="7" id="KW-1185">Reference proteome</keyword>
<dbReference type="OrthoDB" id="4545177at2"/>
<feature type="transmembrane region" description="Helical" evidence="5">
    <location>
        <begin position="234"/>
        <end position="262"/>
    </location>
</feature>
<organism evidence="6 7">
    <name type="scientific">Microbispora triticiradicis</name>
    <dbReference type="NCBI Taxonomy" id="2200763"/>
    <lineage>
        <taxon>Bacteria</taxon>
        <taxon>Bacillati</taxon>
        <taxon>Actinomycetota</taxon>
        <taxon>Actinomycetes</taxon>
        <taxon>Streptosporangiales</taxon>
        <taxon>Streptosporangiaceae</taxon>
        <taxon>Microbispora</taxon>
    </lineage>
</organism>
<evidence type="ECO:0000313" key="6">
    <source>
        <dbReference type="EMBL" id="TLP50915.1"/>
    </source>
</evidence>
<evidence type="ECO:0000256" key="4">
    <source>
        <dbReference type="ARBA" id="ARBA00023136"/>
    </source>
</evidence>
<sequence length="308" mass="32927">MTATEPVSGGVGAYARLAKLAFFDFYLSTLVVWTLLDPHSRLTTRDLVVLSSLTLAWVMIVAATVAFDDVTGFRDGSDRRNYAPDQVALRSLRRKPLLIGEISVAAAVRFGYLTTLGAVVLLAAAYAIAPYRPGYVVGLMVVVVAVSVQYSYGLRLSYRRAQELVLFLSPALTVVIPTALLTGRLESRTLVEAVLFGLWSLLISVYSNLNDIEGDRLAGRKNVATTASPEGYRVFLVVLTAAELAVIVYGAVRVPVLAVALAPSAAVRARQLYGWVTAPDALTARKLGINALRLGVAGLCVANLLTVG</sequence>
<feature type="transmembrane region" description="Helical" evidence="5">
    <location>
        <begin position="48"/>
        <end position="67"/>
    </location>
</feature>
<comment type="subcellular location">
    <subcellularLocation>
        <location evidence="1">Membrane</location>
        <topology evidence="1">Multi-pass membrane protein</topology>
    </subcellularLocation>
</comment>
<accession>A0A5R8YH63</accession>
<reference evidence="6" key="1">
    <citation type="submission" date="2019-05" db="EMBL/GenBank/DDBJ databases">
        <title>Isolation, diversity and antifungal activity of Actinobacteria from wheat.</title>
        <authorList>
            <person name="Yu B."/>
        </authorList>
    </citation>
    <scope>NUCLEOTIDE SEQUENCE [LARGE SCALE GENOMIC DNA]</scope>
    <source>
        <strain evidence="6">NEAU-HEGS1-5</strain>
    </source>
</reference>
<keyword evidence="3 5" id="KW-1133">Transmembrane helix</keyword>
<evidence type="ECO:0000256" key="3">
    <source>
        <dbReference type="ARBA" id="ARBA00022989"/>
    </source>
</evidence>
<feature type="transmembrane region" description="Helical" evidence="5">
    <location>
        <begin position="135"/>
        <end position="152"/>
    </location>
</feature>
<feature type="transmembrane region" description="Helical" evidence="5">
    <location>
        <begin position="102"/>
        <end position="128"/>
    </location>
</feature>
<dbReference type="GO" id="GO:0016765">
    <property type="term" value="F:transferase activity, transferring alkyl or aryl (other than methyl) groups"/>
    <property type="evidence" value="ECO:0007669"/>
    <property type="project" value="InterPro"/>
</dbReference>
<evidence type="ECO:0000256" key="5">
    <source>
        <dbReference type="SAM" id="Phobius"/>
    </source>
</evidence>
<dbReference type="EMBL" id="VANP01000025">
    <property type="protein sequence ID" value="TLP50915.1"/>
    <property type="molecule type" value="Genomic_DNA"/>
</dbReference>
<dbReference type="Proteomes" id="UP000309033">
    <property type="component" value="Unassembled WGS sequence"/>
</dbReference>
<name>A0A5R8YH63_9ACTN</name>
<feature type="transmembrane region" description="Helical" evidence="5">
    <location>
        <begin position="164"/>
        <end position="183"/>
    </location>
</feature>